<keyword evidence="2" id="KW-1185">Reference proteome</keyword>
<accession>A0A0C2WID0</accession>
<sequence>MRPDHNKLVIEAKDGLAPELWLWTCRVPLLDLMDQTFHSKVSPASGKRFLPVQSSQ</sequence>
<protein>
    <submittedName>
        <fullName evidence="1">Uncharacterized protein</fullName>
    </submittedName>
</protein>
<dbReference type="InParanoid" id="A0A0C2WID0"/>
<evidence type="ECO:0000313" key="2">
    <source>
        <dbReference type="Proteomes" id="UP000054549"/>
    </source>
</evidence>
<dbReference type="Proteomes" id="UP000054549">
    <property type="component" value="Unassembled WGS sequence"/>
</dbReference>
<gene>
    <name evidence="1" type="ORF">M378DRAFT_17108</name>
</gene>
<dbReference type="EMBL" id="KN818423">
    <property type="protein sequence ID" value="KIL56416.1"/>
    <property type="molecule type" value="Genomic_DNA"/>
</dbReference>
<dbReference type="HOGENOM" id="CLU_3013690_0_0_1"/>
<dbReference type="AlphaFoldDB" id="A0A0C2WID0"/>
<organism evidence="1 2">
    <name type="scientific">Amanita muscaria (strain Koide BX008)</name>
    <dbReference type="NCBI Taxonomy" id="946122"/>
    <lineage>
        <taxon>Eukaryota</taxon>
        <taxon>Fungi</taxon>
        <taxon>Dikarya</taxon>
        <taxon>Basidiomycota</taxon>
        <taxon>Agaricomycotina</taxon>
        <taxon>Agaricomycetes</taxon>
        <taxon>Agaricomycetidae</taxon>
        <taxon>Agaricales</taxon>
        <taxon>Pluteineae</taxon>
        <taxon>Amanitaceae</taxon>
        <taxon>Amanita</taxon>
    </lineage>
</organism>
<name>A0A0C2WID0_AMAMK</name>
<evidence type="ECO:0000313" key="1">
    <source>
        <dbReference type="EMBL" id="KIL56416.1"/>
    </source>
</evidence>
<proteinExistence type="predicted"/>
<reference evidence="1 2" key="1">
    <citation type="submission" date="2014-04" db="EMBL/GenBank/DDBJ databases">
        <title>Evolutionary Origins and Diversification of the Mycorrhizal Mutualists.</title>
        <authorList>
            <consortium name="DOE Joint Genome Institute"/>
            <consortium name="Mycorrhizal Genomics Consortium"/>
            <person name="Kohler A."/>
            <person name="Kuo A."/>
            <person name="Nagy L.G."/>
            <person name="Floudas D."/>
            <person name="Copeland A."/>
            <person name="Barry K.W."/>
            <person name="Cichocki N."/>
            <person name="Veneault-Fourrey C."/>
            <person name="LaButti K."/>
            <person name="Lindquist E.A."/>
            <person name="Lipzen A."/>
            <person name="Lundell T."/>
            <person name="Morin E."/>
            <person name="Murat C."/>
            <person name="Riley R."/>
            <person name="Ohm R."/>
            <person name="Sun H."/>
            <person name="Tunlid A."/>
            <person name="Henrissat B."/>
            <person name="Grigoriev I.V."/>
            <person name="Hibbett D.S."/>
            <person name="Martin F."/>
        </authorList>
    </citation>
    <scope>NUCLEOTIDE SEQUENCE [LARGE SCALE GENOMIC DNA]</scope>
    <source>
        <strain evidence="1 2">Koide BX008</strain>
    </source>
</reference>